<dbReference type="Gene3D" id="3.30.70.100">
    <property type="match status" value="1"/>
</dbReference>
<dbReference type="Pfam" id="PF03992">
    <property type="entry name" value="ABM"/>
    <property type="match status" value="1"/>
</dbReference>
<dbReference type="PANTHER" id="PTHR34474">
    <property type="entry name" value="SIGNAL TRANSDUCTION PROTEIN TRAP"/>
    <property type="match status" value="1"/>
</dbReference>
<dbReference type="SUPFAM" id="SSF54909">
    <property type="entry name" value="Dimeric alpha+beta barrel"/>
    <property type="match status" value="1"/>
</dbReference>
<proteinExistence type="predicted"/>
<feature type="domain" description="ABM" evidence="1">
    <location>
        <begin position="2"/>
        <end position="96"/>
    </location>
</feature>
<dbReference type="STRING" id="435.A0U92_05395"/>
<reference evidence="2 3" key="1">
    <citation type="submission" date="2016-03" db="EMBL/GenBank/DDBJ databases">
        <title>Acetic acid bacteria sequencing.</title>
        <authorList>
            <person name="Brandt J."/>
            <person name="Jakob F."/>
            <person name="Vogel R.F."/>
        </authorList>
    </citation>
    <scope>NUCLEOTIDE SEQUENCE [LARGE SCALE GENOMIC DNA]</scope>
    <source>
        <strain evidence="2 3">TMW2.1153</strain>
    </source>
</reference>
<evidence type="ECO:0000313" key="2">
    <source>
        <dbReference type="EMBL" id="AQS84301.1"/>
    </source>
</evidence>
<protein>
    <recommendedName>
        <fullName evidence="1">ABM domain-containing protein</fullName>
    </recommendedName>
</protein>
<dbReference type="AlphaFoldDB" id="A0A1U9KER6"/>
<dbReference type="KEGG" id="aace:A0U92_05395"/>
<dbReference type="PROSITE" id="PS51725">
    <property type="entry name" value="ABM"/>
    <property type="match status" value="1"/>
</dbReference>
<dbReference type="PANTHER" id="PTHR34474:SF2">
    <property type="entry name" value="SIGNAL TRANSDUCTION PROTEIN TRAP"/>
    <property type="match status" value="1"/>
</dbReference>
<dbReference type="InterPro" id="IPR050404">
    <property type="entry name" value="Heme-degrading_MO"/>
</dbReference>
<dbReference type="EMBL" id="CP014692">
    <property type="protein sequence ID" value="AQS84301.1"/>
    <property type="molecule type" value="Genomic_DNA"/>
</dbReference>
<accession>A0A1U9KER6</accession>
<keyword evidence="3" id="KW-1185">Reference proteome</keyword>
<name>A0A1U9KER6_ACEAC</name>
<evidence type="ECO:0000259" key="1">
    <source>
        <dbReference type="PROSITE" id="PS51725"/>
    </source>
</evidence>
<sequence length="106" mass="12313">MFIAMNRFKVRPDSEDMFLARWLDREVSLCGVPGFVAIRFMKGDVYETYILYASETTWVSREAFDDWKQSDVFRTAHRTAGQGEMLTIERRESNGFEVLKTVSALS</sequence>
<dbReference type="OrthoDB" id="9798115at2"/>
<dbReference type="InterPro" id="IPR011008">
    <property type="entry name" value="Dimeric_a/b-barrel"/>
</dbReference>
<dbReference type="InterPro" id="IPR007138">
    <property type="entry name" value="ABM_dom"/>
</dbReference>
<gene>
    <name evidence="2" type="ORF">A0U92_05395</name>
</gene>
<organism evidence="2 3">
    <name type="scientific">Acetobacter aceti</name>
    <dbReference type="NCBI Taxonomy" id="435"/>
    <lineage>
        <taxon>Bacteria</taxon>
        <taxon>Pseudomonadati</taxon>
        <taxon>Pseudomonadota</taxon>
        <taxon>Alphaproteobacteria</taxon>
        <taxon>Acetobacterales</taxon>
        <taxon>Acetobacteraceae</taxon>
        <taxon>Acetobacter</taxon>
        <taxon>Acetobacter subgen. Acetobacter</taxon>
    </lineage>
</organism>
<evidence type="ECO:0000313" key="3">
    <source>
        <dbReference type="Proteomes" id="UP000188937"/>
    </source>
</evidence>
<dbReference type="RefSeq" id="WP_077812343.1">
    <property type="nucleotide sequence ID" value="NZ_CP014692.1"/>
</dbReference>
<dbReference type="Proteomes" id="UP000188937">
    <property type="component" value="Chromosome"/>
</dbReference>